<name>A0AAW1VT57_RUBAR</name>
<keyword evidence="1" id="KW-1133">Transmembrane helix</keyword>
<sequence length="89" mass="9573">MLKGIRCDLLSKICLDHATILLGGCFVVGLSYEGYGMVCLMFVRHAGGASMENFVSDSGARGLCTDVGGYMLLLGLLKLISCLVFCFWP</sequence>
<dbReference type="AlphaFoldDB" id="A0AAW1VT57"/>
<protein>
    <submittedName>
        <fullName evidence="2">Uncharacterized protein</fullName>
    </submittedName>
</protein>
<feature type="transmembrane region" description="Helical" evidence="1">
    <location>
        <begin position="67"/>
        <end position="88"/>
    </location>
</feature>
<proteinExistence type="predicted"/>
<comment type="caution">
    <text evidence="2">The sequence shown here is derived from an EMBL/GenBank/DDBJ whole genome shotgun (WGS) entry which is preliminary data.</text>
</comment>
<keyword evidence="1" id="KW-0472">Membrane</keyword>
<organism evidence="2 3">
    <name type="scientific">Rubus argutus</name>
    <name type="common">Southern blackberry</name>
    <dbReference type="NCBI Taxonomy" id="59490"/>
    <lineage>
        <taxon>Eukaryota</taxon>
        <taxon>Viridiplantae</taxon>
        <taxon>Streptophyta</taxon>
        <taxon>Embryophyta</taxon>
        <taxon>Tracheophyta</taxon>
        <taxon>Spermatophyta</taxon>
        <taxon>Magnoliopsida</taxon>
        <taxon>eudicotyledons</taxon>
        <taxon>Gunneridae</taxon>
        <taxon>Pentapetalae</taxon>
        <taxon>rosids</taxon>
        <taxon>fabids</taxon>
        <taxon>Rosales</taxon>
        <taxon>Rosaceae</taxon>
        <taxon>Rosoideae</taxon>
        <taxon>Rosoideae incertae sedis</taxon>
        <taxon>Rubus</taxon>
    </lineage>
</organism>
<reference evidence="2 3" key="1">
    <citation type="journal article" date="2023" name="G3 (Bethesda)">
        <title>A chromosome-length genome assembly and annotation of blackberry (Rubus argutus, cv. 'Hillquist').</title>
        <authorList>
            <person name="Bruna T."/>
            <person name="Aryal R."/>
            <person name="Dudchenko O."/>
            <person name="Sargent D.J."/>
            <person name="Mead D."/>
            <person name="Buti M."/>
            <person name="Cavallini A."/>
            <person name="Hytonen T."/>
            <person name="Andres J."/>
            <person name="Pham M."/>
            <person name="Weisz D."/>
            <person name="Mascagni F."/>
            <person name="Usai G."/>
            <person name="Natali L."/>
            <person name="Bassil N."/>
            <person name="Fernandez G.E."/>
            <person name="Lomsadze A."/>
            <person name="Armour M."/>
            <person name="Olukolu B."/>
            <person name="Poorten T."/>
            <person name="Britton C."/>
            <person name="Davik J."/>
            <person name="Ashrafi H."/>
            <person name="Aiden E.L."/>
            <person name="Borodovsky M."/>
            <person name="Worthington M."/>
        </authorList>
    </citation>
    <scope>NUCLEOTIDE SEQUENCE [LARGE SCALE GENOMIC DNA]</scope>
    <source>
        <strain evidence="2">PI 553951</strain>
    </source>
</reference>
<feature type="transmembrane region" description="Helical" evidence="1">
    <location>
        <begin position="20"/>
        <end position="47"/>
    </location>
</feature>
<evidence type="ECO:0000313" key="3">
    <source>
        <dbReference type="Proteomes" id="UP001457282"/>
    </source>
</evidence>
<evidence type="ECO:0000256" key="1">
    <source>
        <dbReference type="SAM" id="Phobius"/>
    </source>
</evidence>
<dbReference type="EMBL" id="JBEDUW010000007">
    <property type="protein sequence ID" value="KAK9909964.1"/>
    <property type="molecule type" value="Genomic_DNA"/>
</dbReference>
<keyword evidence="1" id="KW-0812">Transmembrane</keyword>
<evidence type="ECO:0000313" key="2">
    <source>
        <dbReference type="EMBL" id="KAK9909964.1"/>
    </source>
</evidence>
<accession>A0AAW1VT57</accession>
<dbReference type="Proteomes" id="UP001457282">
    <property type="component" value="Unassembled WGS sequence"/>
</dbReference>
<gene>
    <name evidence="2" type="ORF">M0R45_033942</name>
</gene>
<keyword evidence="3" id="KW-1185">Reference proteome</keyword>